<dbReference type="PANTHER" id="PTHR22990:SF15">
    <property type="entry name" value="F-BOX ONLY PROTEIN 10"/>
    <property type="match status" value="1"/>
</dbReference>
<name>A0AAE0Y1U3_9GAST</name>
<evidence type="ECO:0000259" key="3">
    <source>
        <dbReference type="PROSITE" id="PS50181"/>
    </source>
</evidence>
<dbReference type="AlphaFoldDB" id="A0AAE0Y1U3"/>
<evidence type="ECO:0000313" key="4">
    <source>
        <dbReference type="EMBL" id="KAK3729646.1"/>
    </source>
</evidence>
<accession>A0AAE0Y1U3</accession>
<evidence type="ECO:0000256" key="1">
    <source>
        <dbReference type="ARBA" id="ARBA00022737"/>
    </source>
</evidence>
<dbReference type="SMART" id="SM00710">
    <property type="entry name" value="PbH1"/>
    <property type="match status" value="6"/>
</dbReference>
<dbReference type="InterPro" id="IPR039448">
    <property type="entry name" value="Beta_helix"/>
</dbReference>
<feature type="compositionally biased region" description="Low complexity" evidence="2">
    <location>
        <begin position="880"/>
        <end position="900"/>
    </location>
</feature>
<dbReference type="EMBL" id="JAWDGP010007128">
    <property type="protein sequence ID" value="KAK3729646.1"/>
    <property type="molecule type" value="Genomic_DNA"/>
</dbReference>
<dbReference type="Proteomes" id="UP001283361">
    <property type="component" value="Unassembled WGS sequence"/>
</dbReference>
<protein>
    <recommendedName>
        <fullName evidence="3">F-box domain-containing protein</fullName>
    </recommendedName>
</protein>
<dbReference type="GO" id="GO:0006511">
    <property type="term" value="P:ubiquitin-dependent protein catabolic process"/>
    <property type="evidence" value="ECO:0007669"/>
    <property type="project" value="TreeGrafter"/>
</dbReference>
<dbReference type="Gene3D" id="2.160.20.10">
    <property type="entry name" value="Single-stranded right-handed beta-helix, Pectin lyase-like"/>
    <property type="match status" value="1"/>
</dbReference>
<feature type="compositionally biased region" description="Polar residues" evidence="2">
    <location>
        <begin position="426"/>
        <end position="442"/>
    </location>
</feature>
<keyword evidence="1" id="KW-0677">Repeat</keyword>
<feature type="region of interest" description="Disordered" evidence="2">
    <location>
        <begin position="418"/>
        <end position="452"/>
    </location>
</feature>
<evidence type="ECO:0000256" key="2">
    <source>
        <dbReference type="SAM" id="MobiDB-lite"/>
    </source>
</evidence>
<dbReference type="GO" id="GO:0042981">
    <property type="term" value="P:regulation of apoptotic process"/>
    <property type="evidence" value="ECO:0007669"/>
    <property type="project" value="TreeGrafter"/>
</dbReference>
<dbReference type="Pfam" id="PF00646">
    <property type="entry name" value="F-box"/>
    <property type="match status" value="1"/>
</dbReference>
<comment type="caution">
    <text evidence="4">The sequence shown here is derived from an EMBL/GenBank/DDBJ whole genome shotgun (WGS) entry which is preliminary data.</text>
</comment>
<dbReference type="PANTHER" id="PTHR22990">
    <property type="entry name" value="F-BOX ONLY PROTEIN"/>
    <property type="match status" value="1"/>
</dbReference>
<dbReference type="PROSITE" id="PS50181">
    <property type="entry name" value="FBOX"/>
    <property type="match status" value="1"/>
</dbReference>
<evidence type="ECO:0000313" key="5">
    <source>
        <dbReference type="Proteomes" id="UP001283361"/>
    </source>
</evidence>
<dbReference type="InterPro" id="IPR012334">
    <property type="entry name" value="Pectin_lyas_fold"/>
</dbReference>
<feature type="compositionally biased region" description="Basic and acidic residues" evidence="2">
    <location>
        <begin position="443"/>
        <end position="452"/>
    </location>
</feature>
<dbReference type="SMART" id="SM00722">
    <property type="entry name" value="CASH"/>
    <property type="match status" value="1"/>
</dbReference>
<dbReference type="InterPro" id="IPR006633">
    <property type="entry name" value="Carb-bd_sugar_hydrolysis-dom"/>
</dbReference>
<dbReference type="SMART" id="SM00256">
    <property type="entry name" value="FBOX"/>
    <property type="match status" value="1"/>
</dbReference>
<dbReference type="InterPro" id="IPR006626">
    <property type="entry name" value="PbH1"/>
</dbReference>
<dbReference type="Gene3D" id="1.20.1280.50">
    <property type="match status" value="1"/>
</dbReference>
<dbReference type="SUPFAM" id="SSF81383">
    <property type="entry name" value="F-box domain"/>
    <property type="match status" value="1"/>
</dbReference>
<dbReference type="InterPro" id="IPR001810">
    <property type="entry name" value="F-box_dom"/>
</dbReference>
<gene>
    <name evidence="4" type="ORF">RRG08_015669</name>
</gene>
<dbReference type="Pfam" id="PF13229">
    <property type="entry name" value="Beta_helix"/>
    <property type="match status" value="1"/>
</dbReference>
<dbReference type="SUPFAM" id="SSF51126">
    <property type="entry name" value="Pectin lyase-like"/>
    <property type="match status" value="2"/>
</dbReference>
<dbReference type="InterPro" id="IPR036047">
    <property type="entry name" value="F-box-like_dom_sf"/>
</dbReference>
<reference evidence="4" key="1">
    <citation type="journal article" date="2023" name="G3 (Bethesda)">
        <title>A reference genome for the long-term kleptoplast-retaining sea slug Elysia crispata morphotype clarki.</title>
        <authorList>
            <person name="Eastman K.E."/>
            <person name="Pendleton A.L."/>
            <person name="Shaikh M.A."/>
            <person name="Suttiyut T."/>
            <person name="Ogas R."/>
            <person name="Tomko P."/>
            <person name="Gavelis G."/>
            <person name="Widhalm J.R."/>
            <person name="Wisecaver J.H."/>
        </authorList>
    </citation>
    <scope>NUCLEOTIDE SEQUENCE</scope>
    <source>
        <strain evidence="4">ECLA1</strain>
    </source>
</reference>
<keyword evidence="5" id="KW-1185">Reference proteome</keyword>
<feature type="region of interest" description="Disordered" evidence="2">
    <location>
        <begin position="869"/>
        <end position="908"/>
    </location>
</feature>
<feature type="domain" description="F-box" evidence="3">
    <location>
        <begin position="17"/>
        <end position="65"/>
    </location>
</feature>
<dbReference type="InterPro" id="IPR011050">
    <property type="entry name" value="Pectin_lyase_fold/virulence"/>
</dbReference>
<proteinExistence type="predicted"/>
<dbReference type="InterPro" id="IPR051550">
    <property type="entry name" value="SCF-Subunits/Alg-Epimerases"/>
</dbReference>
<sequence>MSSINVVAENAFNKVLPGDKTGLPWEIWQFVLSWMSARDLCRLACVSKTWSDLVISVDGTRWKQLYMACSEWRHPFWPLNTQAEPASWRLAYRDQYLATKFWQHRQQREARAVSCSLLFKKSVVRKTIHVGPGLEHECLKSALAVINEYDRVVVHPGIYDELFEISSKIPFELVGEGELGSVILVVGIQQVGAAARLSNLVFRAPWFTSFIIMLNSGYLQIDSCILEDGMICAQNPATVHIKFCTFRHATVILQHMNASIVENCEFSQSDSANIIVEGYPKEERNWTYGFLRERTDAVFSQKRSLHRKRRGLKTTTSLTSSTVHSSLTGKSVATNGGGWSSVTNCRQQSSDTVSHDPSFSMEDPGASFLNPNLLPGTRFLMLPPDNSGMVGCGDLQSLYHDGTCDAADTDQTLVYLTDGPKRRSVPGNTAQDVVQTSHQISETGKERHEGEKYIDKDVGVPKLSLTEGSESKASMCFLGPADIHLERGNQKPSQESCRKDEKEFAAAILPHKPLQEAWVDSEALKKTLDTDITIQRKCGDERKCDILDETGNISSESNQATVFAGKESNETSNINPAASVRNLICRRKQARRRQTPVEPLDGFNVVEPQMDQNSPAADDKHLKKNYNFHKMDTEKHVEHNMHSHEKDPYIKQGKDNKGVLENEMFSHVCRFCLKNCPENSNDKGYPLEEASSQIGLAENPSCSKSYSCKDDLGCTKCVDLCKPGPSSEGLNAHEGVASPSMIIDLEENKKRPSKACDNSSATSQICVCYSGQMSTLAPLNDIPSNSHHQSHLLGEHSDLLCSHQQFHSQDNQYDHDHRYRHHHLPSHCDNQEQQQLPPIHIPIRRSQSQELENPVSDDDLSILDELADSDDSSDVEDINNHNSDSDTGSSTTDSSSFTNSLRFSGSEDSFASSEESVIMLPHLREFHAEGQDHLNQSTTSPRGVQAEVASINSECTRPVPVDVSEDTLMSSYVGQIQGCLIHQCRMNHSKGGLMISLQAHAIVSECDISNVSYGIRCIQNSRAVILKNKIHHCRTSGIFMRLAASGLIAGNDIHSNNEAGIDIRKNADPLVQFNQIHHGKRSGVVVLGSGRGQIKKNDIYRNQEAGVYVLYGGNPTIRRRQNNHNNSCLLMFLLLQS</sequence>
<organism evidence="4 5">
    <name type="scientific">Elysia crispata</name>
    <name type="common">lettuce slug</name>
    <dbReference type="NCBI Taxonomy" id="231223"/>
    <lineage>
        <taxon>Eukaryota</taxon>
        <taxon>Metazoa</taxon>
        <taxon>Spiralia</taxon>
        <taxon>Lophotrochozoa</taxon>
        <taxon>Mollusca</taxon>
        <taxon>Gastropoda</taxon>
        <taxon>Heterobranchia</taxon>
        <taxon>Euthyneura</taxon>
        <taxon>Panpulmonata</taxon>
        <taxon>Sacoglossa</taxon>
        <taxon>Placobranchoidea</taxon>
        <taxon>Plakobranchidae</taxon>
        <taxon>Elysia</taxon>
    </lineage>
</organism>